<evidence type="ECO:0000313" key="3">
    <source>
        <dbReference type="Proteomes" id="UP000092993"/>
    </source>
</evidence>
<reference evidence="2 3" key="1">
    <citation type="submission" date="2016-03" db="EMBL/GenBank/DDBJ databases">
        <title>Whole genome sequencing of Grifola frondosa 9006-11.</title>
        <authorList>
            <person name="Min B."/>
            <person name="Park H."/>
            <person name="Kim J.-G."/>
            <person name="Cho H."/>
            <person name="Oh Y.-L."/>
            <person name="Kong W.-S."/>
            <person name="Choi I.-G."/>
        </authorList>
    </citation>
    <scope>NUCLEOTIDE SEQUENCE [LARGE SCALE GENOMIC DNA]</scope>
    <source>
        <strain evidence="2 3">9006-11</strain>
    </source>
</reference>
<evidence type="ECO:0000313" key="2">
    <source>
        <dbReference type="EMBL" id="OBZ76726.1"/>
    </source>
</evidence>
<sequence length="211" mass="23659">MERALKWIAAEYHDLNGTHYDTLEGPPSSLDFSRLVHVARPVVIKNCSLPGYDTASWTNEFLIQQMGDRNISVAATPNGHADAVTLGPDGRLILVELVLRLDPSDARETSSSGREVLYLQSQNGNMYTSRYFDLNEDSLVSEAIDKPPDAVNLWIGNERSVTSIHSDPYENIYTVVRGAKHFTLLPPTEGWCMKERLYPHAAYIRSPTRPN</sequence>
<dbReference type="OrthoDB" id="424465at2759"/>
<dbReference type="Proteomes" id="UP000092993">
    <property type="component" value="Unassembled WGS sequence"/>
</dbReference>
<dbReference type="InterPro" id="IPR003347">
    <property type="entry name" value="JmjC_dom"/>
</dbReference>
<accession>A0A1C7MK02</accession>
<dbReference type="OMA" id="HEITWAS"/>
<dbReference type="InterPro" id="IPR041667">
    <property type="entry name" value="Cupin_8"/>
</dbReference>
<dbReference type="PANTHER" id="PTHR12461">
    <property type="entry name" value="HYPOXIA-INDUCIBLE FACTOR 1 ALPHA INHIBITOR-RELATED"/>
    <property type="match status" value="1"/>
</dbReference>
<dbReference type="STRING" id="5627.A0A1C7MK02"/>
<evidence type="ECO:0000259" key="1">
    <source>
        <dbReference type="PROSITE" id="PS51184"/>
    </source>
</evidence>
<keyword evidence="3" id="KW-1185">Reference proteome</keyword>
<dbReference type="AlphaFoldDB" id="A0A1C7MK02"/>
<protein>
    <submittedName>
        <fullName evidence="2">JmjC domain-containing protein 7</fullName>
    </submittedName>
</protein>
<comment type="caution">
    <text evidence="2">The sequence shown here is derived from an EMBL/GenBank/DDBJ whole genome shotgun (WGS) entry which is preliminary data.</text>
</comment>
<proteinExistence type="predicted"/>
<dbReference type="Gene3D" id="2.60.120.10">
    <property type="entry name" value="Jelly Rolls"/>
    <property type="match status" value="1"/>
</dbReference>
<dbReference type="PROSITE" id="PS51184">
    <property type="entry name" value="JMJC"/>
    <property type="match status" value="1"/>
</dbReference>
<name>A0A1C7MK02_GRIFR</name>
<dbReference type="PANTHER" id="PTHR12461:SF99">
    <property type="entry name" value="BIFUNCTIONAL PEPTIDASE AND (3S)-LYSYL HYDROXYLASE JMJD7"/>
    <property type="match status" value="1"/>
</dbReference>
<feature type="domain" description="JmjC" evidence="1">
    <location>
        <begin position="121"/>
        <end position="211"/>
    </location>
</feature>
<organism evidence="2 3">
    <name type="scientific">Grifola frondosa</name>
    <name type="common">Maitake</name>
    <name type="synonym">Polyporus frondosus</name>
    <dbReference type="NCBI Taxonomy" id="5627"/>
    <lineage>
        <taxon>Eukaryota</taxon>
        <taxon>Fungi</taxon>
        <taxon>Dikarya</taxon>
        <taxon>Basidiomycota</taxon>
        <taxon>Agaricomycotina</taxon>
        <taxon>Agaricomycetes</taxon>
        <taxon>Polyporales</taxon>
        <taxon>Grifolaceae</taxon>
        <taxon>Grifola</taxon>
    </lineage>
</organism>
<gene>
    <name evidence="2" type="primary">Jmjd7</name>
    <name evidence="2" type="ORF">A0H81_03911</name>
</gene>
<dbReference type="InterPro" id="IPR014710">
    <property type="entry name" value="RmlC-like_jellyroll"/>
</dbReference>
<dbReference type="Pfam" id="PF13621">
    <property type="entry name" value="Cupin_8"/>
    <property type="match status" value="1"/>
</dbReference>
<dbReference type="EMBL" id="LUGG01000003">
    <property type="protein sequence ID" value="OBZ76726.1"/>
    <property type="molecule type" value="Genomic_DNA"/>
</dbReference>
<dbReference type="SUPFAM" id="SSF51197">
    <property type="entry name" value="Clavaminate synthase-like"/>
    <property type="match status" value="1"/>
</dbReference>